<dbReference type="Pfam" id="PF01899">
    <property type="entry name" value="MNHE"/>
    <property type="match status" value="1"/>
</dbReference>
<evidence type="ECO:0000256" key="4">
    <source>
        <dbReference type="ARBA" id="ARBA00022692"/>
    </source>
</evidence>
<dbReference type="GO" id="GO:0005886">
    <property type="term" value="C:plasma membrane"/>
    <property type="evidence" value="ECO:0007669"/>
    <property type="project" value="UniProtKB-SubCell"/>
</dbReference>
<dbReference type="GO" id="GO:0008324">
    <property type="term" value="F:monoatomic cation transmembrane transporter activity"/>
    <property type="evidence" value="ECO:0007669"/>
    <property type="project" value="InterPro"/>
</dbReference>
<feature type="transmembrane region" description="Helical" evidence="8">
    <location>
        <begin position="7"/>
        <end position="26"/>
    </location>
</feature>
<keyword evidence="4 8" id="KW-0812">Transmembrane</keyword>
<accession>A0A7Y9ZXI8</accession>
<gene>
    <name evidence="9" type="ORF">JDP02_03475</name>
</gene>
<dbReference type="GeneID" id="78320321"/>
<dbReference type="PANTHER" id="PTHR34584">
    <property type="entry name" value="NA(+)/H(+) ANTIPORTER SUBUNIT E1"/>
    <property type="match status" value="1"/>
</dbReference>
<dbReference type="RefSeq" id="WP_005325271.1">
    <property type="nucleotide sequence ID" value="NZ_CP068156.1"/>
</dbReference>
<feature type="region of interest" description="Disordered" evidence="7">
    <location>
        <begin position="141"/>
        <end position="177"/>
    </location>
</feature>
<keyword evidence="10" id="KW-1185">Reference proteome</keyword>
<keyword evidence="3" id="KW-1003">Cell membrane</keyword>
<evidence type="ECO:0000256" key="8">
    <source>
        <dbReference type="SAM" id="Phobius"/>
    </source>
</evidence>
<evidence type="ECO:0000313" key="9">
    <source>
        <dbReference type="EMBL" id="MBK3427573.1"/>
    </source>
</evidence>
<name>A0A7Y9ZXI8_9CORY</name>
<evidence type="ECO:0000256" key="7">
    <source>
        <dbReference type="SAM" id="MobiDB-lite"/>
    </source>
</evidence>
<evidence type="ECO:0000256" key="5">
    <source>
        <dbReference type="ARBA" id="ARBA00022989"/>
    </source>
</evidence>
<evidence type="ECO:0000256" key="2">
    <source>
        <dbReference type="ARBA" id="ARBA00006228"/>
    </source>
</evidence>
<evidence type="ECO:0000256" key="1">
    <source>
        <dbReference type="ARBA" id="ARBA00004651"/>
    </source>
</evidence>
<comment type="similarity">
    <text evidence="2">Belongs to the CPA3 antiporters (TC 2.A.63) subunit E family.</text>
</comment>
<protein>
    <submittedName>
        <fullName evidence="9">Monovalent cation/H+ antiporter subunit E</fullName>
    </submittedName>
</protein>
<dbReference type="AlphaFoldDB" id="A0A7Y9ZXI8"/>
<sequence length="177" mass="19893">MNAIVYALWLIKEIFVAGISLALAAFKPDNEYNPVIIRYPLRVTSAWEIFWFTSSITATPGTLSLGLREPPRKGLPRIVLVQAVQGSDPAGIVADLADMEQRLAPRVKDIDYGVPGQGETTELDEAFYEYPLESVGRYMRSPDLARAEDTPLSESEADVEKPKRRARNVQRRKETER</sequence>
<comment type="caution">
    <text evidence="9">The sequence shown here is derived from an EMBL/GenBank/DDBJ whole genome shotgun (WGS) entry which is preliminary data.</text>
</comment>
<dbReference type="InterPro" id="IPR002758">
    <property type="entry name" value="Cation_antiport_E"/>
</dbReference>
<comment type="subcellular location">
    <subcellularLocation>
        <location evidence="1">Cell membrane</location>
        <topology evidence="1">Multi-pass membrane protein</topology>
    </subcellularLocation>
</comment>
<keyword evidence="6 8" id="KW-0472">Membrane</keyword>
<keyword evidence="5 8" id="KW-1133">Transmembrane helix</keyword>
<dbReference type="EMBL" id="JAEHFL010000004">
    <property type="protein sequence ID" value="MBK3427573.1"/>
    <property type="molecule type" value="Genomic_DNA"/>
</dbReference>
<dbReference type="NCBIfam" id="NF009297">
    <property type="entry name" value="PRK12654.1"/>
    <property type="match status" value="1"/>
</dbReference>
<evidence type="ECO:0000256" key="6">
    <source>
        <dbReference type="ARBA" id="ARBA00023136"/>
    </source>
</evidence>
<evidence type="ECO:0000313" key="10">
    <source>
        <dbReference type="Proteomes" id="UP000603369"/>
    </source>
</evidence>
<organism evidence="9 10">
    <name type="scientific">Corynebacterium tuberculostearicum</name>
    <dbReference type="NCBI Taxonomy" id="38304"/>
    <lineage>
        <taxon>Bacteria</taxon>
        <taxon>Bacillati</taxon>
        <taxon>Actinomycetota</taxon>
        <taxon>Actinomycetes</taxon>
        <taxon>Mycobacteriales</taxon>
        <taxon>Corynebacteriaceae</taxon>
        <taxon>Corynebacterium</taxon>
    </lineage>
</organism>
<reference evidence="9 10" key="1">
    <citation type="submission" date="2020-12" db="EMBL/GenBank/DDBJ databases">
        <title>Draft genome sequence of the commensal strain Corynebacterium tuberculostearicum MFP09/CIP 102622 isolated from human skin.</title>
        <authorList>
            <person name="Boukerb A.M."/>
            <person name="Janvier X."/>
            <person name="Feuilloley M.G.J."/>
            <person name="Groboillot A."/>
        </authorList>
    </citation>
    <scope>NUCLEOTIDE SEQUENCE [LARGE SCALE GENOMIC DNA]</scope>
    <source>
        <strain evidence="9 10">CIP 102622</strain>
    </source>
</reference>
<dbReference type="PANTHER" id="PTHR34584:SF1">
    <property type="entry name" value="NA(+)_H(+) ANTIPORTER SUBUNIT E1"/>
    <property type="match status" value="1"/>
</dbReference>
<evidence type="ECO:0000256" key="3">
    <source>
        <dbReference type="ARBA" id="ARBA00022475"/>
    </source>
</evidence>
<dbReference type="Proteomes" id="UP000603369">
    <property type="component" value="Unassembled WGS sequence"/>
</dbReference>
<proteinExistence type="inferred from homology"/>